<protein>
    <submittedName>
        <fullName evidence="2">Serine endopeptidase inhibitor I10-like protein</fullName>
    </submittedName>
</protein>
<organism evidence="2 3">
    <name type="scientific">Chryseobacterium defluvii</name>
    <dbReference type="NCBI Taxonomy" id="160396"/>
    <lineage>
        <taxon>Bacteria</taxon>
        <taxon>Pseudomonadati</taxon>
        <taxon>Bacteroidota</taxon>
        <taxon>Flavobacteriia</taxon>
        <taxon>Flavobacteriales</taxon>
        <taxon>Weeksellaceae</taxon>
        <taxon>Chryseobacterium group</taxon>
        <taxon>Chryseobacterium</taxon>
    </lineage>
</organism>
<dbReference type="NCBIfam" id="NF033738">
    <property type="entry name" value="microvirid_RiPP"/>
    <property type="match status" value="1"/>
</dbReference>
<evidence type="ECO:0000256" key="1">
    <source>
        <dbReference type="SAM" id="MobiDB-lite"/>
    </source>
</evidence>
<proteinExistence type="predicted"/>
<feature type="region of interest" description="Disordered" evidence="1">
    <location>
        <begin position="21"/>
        <end position="60"/>
    </location>
</feature>
<sequence length="60" mass="6555">MNMKNSKKPFFASFLEKQVKEPEKVKGGGSITSALQDNVTRPGGDHVTLKYPSDSDEAVD</sequence>
<evidence type="ECO:0000313" key="2">
    <source>
        <dbReference type="EMBL" id="RKT01548.1"/>
    </source>
</evidence>
<comment type="caution">
    <text evidence="2">The sequence shown here is derived from an EMBL/GenBank/DDBJ whole genome shotgun (WGS) entry which is preliminary data.</text>
</comment>
<dbReference type="Proteomes" id="UP000272428">
    <property type="component" value="Unassembled WGS sequence"/>
</dbReference>
<dbReference type="EMBL" id="RBXB01000001">
    <property type="protein sequence ID" value="RKT01548.1"/>
    <property type="molecule type" value="Genomic_DNA"/>
</dbReference>
<keyword evidence="3" id="KW-1185">Reference proteome</keyword>
<evidence type="ECO:0000313" key="3">
    <source>
        <dbReference type="Proteomes" id="UP000272428"/>
    </source>
</evidence>
<dbReference type="AlphaFoldDB" id="A0A495SMR2"/>
<name>A0A495SMR2_9FLAO</name>
<dbReference type="InterPro" id="IPR022217">
    <property type="entry name" value="Prot_inh_I10_marinostatin"/>
</dbReference>
<dbReference type="OrthoDB" id="678197at2"/>
<reference evidence="2 3" key="1">
    <citation type="submission" date="2018-10" db="EMBL/GenBank/DDBJ databases">
        <title>Genomic Encyclopedia of Archaeal and Bacterial Type Strains, Phase II (KMG-II): from individual species to whole genera.</title>
        <authorList>
            <person name="Goeker M."/>
        </authorList>
    </citation>
    <scope>NUCLEOTIDE SEQUENCE [LARGE SCALE GENOMIC DNA]</scope>
    <source>
        <strain evidence="2 3">DSM 14219</strain>
    </source>
</reference>
<gene>
    <name evidence="2" type="ORF">BCF58_0771</name>
</gene>
<dbReference type="Pfam" id="PF12559">
    <property type="entry name" value="Inhibitor_I10"/>
    <property type="match status" value="1"/>
</dbReference>
<accession>A0A495SMR2</accession>